<accession>W6MG94</accession>
<dbReference type="CDD" id="cd14081">
    <property type="entry name" value="STKc_BRSK1_2"/>
    <property type="match status" value="1"/>
</dbReference>
<dbReference type="InterPro" id="IPR031850">
    <property type="entry name" value="Fungal_KA1_dom"/>
</dbReference>
<keyword evidence="9 13" id="KW-0067">ATP-binding</keyword>
<name>W6MG94_9ASCO</name>
<evidence type="ECO:0000256" key="10">
    <source>
        <dbReference type="ARBA" id="ARBA00023054"/>
    </source>
</evidence>
<dbReference type="InterPro" id="IPR008271">
    <property type="entry name" value="Ser/Thr_kinase_AS"/>
</dbReference>
<comment type="catalytic activity">
    <reaction evidence="11">
        <text>L-threonyl-[protein] + ATP = O-phospho-L-threonyl-[protein] + ADP + H(+)</text>
        <dbReference type="Rhea" id="RHEA:46608"/>
        <dbReference type="Rhea" id="RHEA-COMP:11060"/>
        <dbReference type="Rhea" id="RHEA-COMP:11605"/>
        <dbReference type="ChEBI" id="CHEBI:15378"/>
        <dbReference type="ChEBI" id="CHEBI:30013"/>
        <dbReference type="ChEBI" id="CHEBI:30616"/>
        <dbReference type="ChEBI" id="CHEBI:61977"/>
        <dbReference type="ChEBI" id="CHEBI:456216"/>
        <dbReference type="EC" id="2.7.11.1"/>
    </reaction>
</comment>
<evidence type="ECO:0000256" key="8">
    <source>
        <dbReference type="ARBA" id="ARBA00022777"/>
    </source>
</evidence>
<evidence type="ECO:0000256" key="7">
    <source>
        <dbReference type="ARBA" id="ARBA00022741"/>
    </source>
</evidence>
<sequence length="1048" mass="118017">MTTSTIAAQAAMNLHRKVPPREVDMVAECVAKANNRLSQSSTNTTNSYKRRSQNHVGPWRLGRTLGKGASGRVRLAKHTQTGQLSAVKIVPKSVISNGNNSKQNTERDSNGLAYGIEREIIIMKLISHPHVMGLYDVWENKGELYLVLEYIEGGELFDYLIRKGRLDEKEAVKYFKQIISGVNYCHHFNICHRDLKPENLLLDKNHNIKIADFGMAALETKGKLLETSCGSPHYASPEIVAGKHYHGGPSDIWSCGVILFALLTGHLPFDDTVIRNLLLKVQSGKFRMPQYLSAEAKDLIWAMLKVNPSERIKMKDILKHPLLKKYSTKEDQILDKFNHPESLDASPITDIDKDILLNLQTLWRGTDMTDIRNKLREQGLNSQKIFYRLLQKYRDEHASGTGTTNNSSKKRIPRSASIVTTIIHDENGGHSKTVKEVVVPSESRRPIKKRSKNSLNVEHGLPSKQSSKVIPASSSSKKPVSFKGKSISSHSLVSKKSIQSMRGSVKPPSRDLPKLPELSDFQYLCDEIFGKQSATGFKIFQDEEEPVSKPEILRPEQEIRKLQPNTMKISMDKPAVKELHKKPSLLAATRGQGAKQGLNTYVSSLDPRSSSKPTVNRNTSDVLKKFGVRMSRLDLDESEFGDKLGGLPKSSTFKRSMVVSRSTSTRKLNTLINQRDMSVDDYNRTKDVDSGHNDSTNMSVDYESFTFLSAKQVPIILPQDKLTGPSIDERFADVDEDETILDRESQSNSSEIRHHRKVESVSTAASAVEIQPFPVAPQVDEDVRKSKRIQSRKVRESFQSENRLSRFAYLGSFIDEVEVESVASMFADPDEEYEDIHYDEDSNRMKFLQIAQKMSGESGDEEDTEHIDKDIQANEQEEGEVADKVDELVGRPKPDLPQTDLRRRSTILKTKDRILSLVPKREAPELPSPAKKISWIAKLFTFHAEGAPTVTFSGQMTFESQKDSAALTQVMVDELQKKQRQGLVKNLHIDREYGVFTGSIPSKYAYGRALKFKATISDEMNRSTVTVEKIKGSDKMFKSLLDRVRVIC</sequence>
<dbReference type="GO" id="GO:0030447">
    <property type="term" value="P:filamentous growth"/>
    <property type="evidence" value="ECO:0007669"/>
    <property type="project" value="UniProtKB-ARBA"/>
</dbReference>
<evidence type="ECO:0000256" key="4">
    <source>
        <dbReference type="ARBA" id="ARBA00022527"/>
    </source>
</evidence>
<dbReference type="InterPro" id="IPR017441">
    <property type="entry name" value="Protein_kinase_ATP_BS"/>
</dbReference>
<keyword evidence="17" id="KW-1185">Reference proteome</keyword>
<dbReference type="OrthoDB" id="504170at2759"/>
<dbReference type="GO" id="GO:0035556">
    <property type="term" value="P:intracellular signal transduction"/>
    <property type="evidence" value="ECO:0007669"/>
    <property type="project" value="TreeGrafter"/>
</dbReference>
<dbReference type="EMBL" id="HG793125">
    <property type="protein sequence ID" value="CDK24791.1"/>
    <property type="molecule type" value="Genomic_DNA"/>
</dbReference>
<keyword evidence="6" id="KW-0808">Transferase</keyword>
<evidence type="ECO:0000256" key="13">
    <source>
        <dbReference type="PROSITE-ProRule" id="PRU10141"/>
    </source>
</evidence>
<evidence type="ECO:0000256" key="12">
    <source>
        <dbReference type="ARBA" id="ARBA00048679"/>
    </source>
</evidence>
<comment type="similarity">
    <text evidence="2">Belongs to the protein kinase superfamily. CAMK Ser/Thr protein kinase family. NIM1 subfamily.</text>
</comment>
<evidence type="ECO:0000256" key="2">
    <source>
        <dbReference type="ARBA" id="ARBA00010791"/>
    </source>
</evidence>
<evidence type="ECO:0000256" key="11">
    <source>
        <dbReference type="ARBA" id="ARBA00047899"/>
    </source>
</evidence>
<dbReference type="EC" id="2.7.11.1" evidence="3"/>
<evidence type="ECO:0000313" key="17">
    <source>
        <dbReference type="Proteomes" id="UP000019384"/>
    </source>
</evidence>
<evidence type="ECO:0000256" key="9">
    <source>
        <dbReference type="ARBA" id="ARBA00022840"/>
    </source>
</evidence>
<dbReference type="GO" id="GO:0005935">
    <property type="term" value="C:cellular bud neck"/>
    <property type="evidence" value="ECO:0007669"/>
    <property type="project" value="UniProtKB-SubCell"/>
</dbReference>
<keyword evidence="8" id="KW-0418">Kinase</keyword>
<keyword evidence="5" id="KW-0597">Phosphoprotein</keyword>
<evidence type="ECO:0000259" key="15">
    <source>
        <dbReference type="PROSITE" id="PS50011"/>
    </source>
</evidence>
<dbReference type="AlphaFoldDB" id="W6MG94"/>
<feature type="region of interest" description="Disordered" evidence="14">
    <location>
        <begin position="37"/>
        <end position="65"/>
    </location>
</feature>
<gene>
    <name evidence="16" type="ORF">KUCA_T00000757001</name>
</gene>
<dbReference type="Proteomes" id="UP000019384">
    <property type="component" value="Unassembled WGS sequence"/>
</dbReference>
<organism evidence="16 17">
    <name type="scientific">Kuraishia capsulata CBS 1993</name>
    <dbReference type="NCBI Taxonomy" id="1382522"/>
    <lineage>
        <taxon>Eukaryota</taxon>
        <taxon>Fungi</taxon>
        <taxon>Dikarya</taxon>
        <taxon>Ascomycota</taxon>
        <taxon>Saccharomycotina</taxon>
        <taxon>Pichiomycetes</taxon>
        <taxon>Pichiales</taxon>
        <taxon>Pichiaceae</taxon>
        <taxon>Kuraishia</taxon>
    </lineage>
</organism>
<keyword evidence="10" id="KW-0175">Coiled coil</keyword>
<keyword evidence="7 13" id="KW-0547">Nucleotide-binding</keyword>
<feature type="region of interest" description="Disordered" evidence="14">
    <location>
        <begin position="423"/>
        <end position="513"/>
    </location>
</feature>
<dbReference type="PROSITE" id="PS00108">
    <property type="entry name" value="PROTEIN_KINASE_ST"/>
    <property type="match status" value="1"/>
</dbReference>
<dbReference type="RefSeq" id="XP_022456806.1">
    <property type="nucleotide sequence ID" value="XM_022605326.1"/>
</dbReference>
<dbReference type="Gene3D" id="1.10.510.10">
    <property type="entry name" value="Transferase(Phosphotransferase) domain 1"/>
    <property type="match status" value="1"/>
</dbReference>
<reference evidence="16" key="2">
    <citation type="submission" date="2014-02" db="EMBL/GenBank/DDBJ databases">
        <title>Complete DNA sequence of /Kuraishia capsulata/ illustrates novel genomic features among budding yeasts (/Saccharomycotina/).</title>
        <authorList>
            <person name="Morales L."/>
            <person name="Noel B."/>
            <person name="Porcel B."/>
            <person name="Marcet-Houben M."/>
            <person name="Hullo M-F."/>
            <person name="Sacerdot C."/>
            <person name="Tekaia F."/>
            <person name="Leh-Louis V."/>
            <person name="Despons L."/>
            <person name="Khanna V."/>
            <person name="Aury J-M."/>
            <person name="Barbe V."/>
            <person name="Couloux A."/>
            <person name="Labadie K."/>
            <person name="Pelletier E."/>
            <person name="Souciet J-L."/>
            <person name="Boekhout T."/>
            <person name="Gabaldon T."/>
            <person name="Wincker P."/>
            <person name="Dujon B."/>
        </authorList>
    </citation>
    <scope>NUCLEOTIDE SEQUENCE</scope>
    <source>
        <strain evidence="16">CBS 1993</strain>
    </source>
</reference>
<evidence type="ECO:0000256" key="1">
    <source>
        <dbReference type="ARBA" id="ARBA00004266"/>
    </source>
</evidence>
<dbReference type="HOGENOM" id="CLU_291350_0_0_1"/>
<dbReference type="GO" id="GO:0005524">
    <property type="term" value="F:ATP binding"/>
    <property type="evidence" value="ECO:0007669"/>
    <property type="project" value="UniProtKB-UniRule"/>
</dbReference>
<dbReference type="GO" id="GO:0060258">
    <property type="term" value="P:negative regulation of filamentous growth"/>
    <property type="evidence" value="ECO:0007669"/>
    <property type="project" value="UniProtKB-ARBA"/>
</dbReference>
<dbReference type="InterPro" id="IPR011009">
    <property type="entry name" value="Kinase-like_dom_sf"/>
</dbReference>
<comment type="subcellular location">
    <subcellularLocation>
        <location evidence="1">Bud neck</location>
    </subcellularLocation>
</comment>
<dbReference type="SMART" id="SM00220">
    <property type="entry name" value="S_TKc"/>
    <property type="match status" value="1"/>
</dbReference>
<evidence type="ECO:0000256" key="5">
    <source>
        <dbReference type="ARBA" id="ARBA00022553"/>
    </source>
</evidence>
<comment type="catalytic activity">
    <reaction evidence="12">
        <text>L-seryl-[protein] + ATP = O-phospho-L-seryl-[protein] + ADP + H(+)</text>
        <dbReference type="Rhea" id="RHEA:17989"/>
        <dbReference type="Rhea" id="RHEA-COMP:9863"/>
        <dbReference type="Rhea" id="RHEA-COMP:11604"/>
        <dbReference type="ChEBI" id="CHEBI:15378"/>
        <dbReference type="ChEBI" id="CHEBI:29999"/>
        <dbReference type="ChEBI" id="CHEBI:30616"/>
        <dbReference type="ChEBI" id="CHEBI:83421"/>
        <dbReference type="ChEBI" id="CHEBI:456216"/>
        <dbReference type="EC" id="2.7.11.1"/>
    </reaction>
</comment>
<dbReference type="GO" id="GO:0001558">
    <property type="term" value="P:regulation of cell growth"/>
    <property type="evidence" value="ECO:0007669"/>
    <property type="project" value="UniProtKB-ARBA"/>
</dbReference>
<proteinExistence type="inferred from homology"/>
<dbReference type="SUPFAM" id="SSF56112">
    <property type="entry name" value="Protein kinase-like (PK-like)"/>
    <property type="match status" value="1"/>
</dbReference>
<dbReference type="Pfam" id="PF16797">
    <property type="entry name" value="Fungal_KA1"/>
    <property type="match status" value="1"/>
</dbReference>
<feature type="compositionally biased region" description="Polar residues" evidence="14">
    <location>
        <begin position="37"/>
        <end position="47"/>
    </location>
</feature>
<evidence type="ECO:0000256" key="3">
    <source>
        <dbReference type="ARBA" id="ARBA00012513"/>
    </source>
</evidence>
<feature type="compositionally biased region" description="Low complexity" evidence="14">
    <location>
        <begin position="463"/>
        <end position="500"/>
    </location>
</feature>
<evidence type="ECO:0000313" key="16">
    <source>
        <dbReference type="EMBL" id="CDK24791.1"/>
    </source>
</evidence>
<dbReference type="InterPro" id="IPR000719">
    <property type="entry name" value="Prot_kinase_dom"/>
</dbReference>
<dbReference type="PROSITE" id="PS00107">
    <property type="entry name" value="PROTEIN_KINASE_ATP"/>
    <property type="match status" value="1"/>
</dbReference>
<dbReference type="GO" id="GO:0004674">
    <property type="term" value="F:protein serine/threonine kinase activity"/>
    <property type="evidence" value="ECO:0007669"/>
    <property type="project" value="UniProtKB-KW"/>
</dbReference>
<dbReference type="STRING" id="1382522.W6MG94"/>
<protein>
    <recommendedName>
        <fullName evidence="3">non-specific serine/threonine protein kinase</fullName>
        <ecNumber evidence="3">2.7.11.1</ecNumber>
    </recommendedName>
</protein>
<dbReference type="FunFam" id="1.10.510.10:FF:000394">
    <property type="entry name" value="Serine/threonine-protein kinase HSL1"/>
    <property type="match status" value="1"/>
</dbReference>
<feature type="compositionally biased region" description="Basic and acidic residues" evidence="14">
    <location>
        <begin position="423"/>
        <end position="435"/>
    </location>
</feature>
<feature type="domain" description="Protein kinase" evidence="15">
    <location>
        <begin position="59"/>
        <end position="323"/>
    </location>
</feature>
<dbReference type="Pfam" id="PF00069">
    <property type="entry name" value="Pkinase"/>
    <property type="match status" value="1"/>
</dbReference>
<evidence type="ECO:0000256" key="6">
    <source>
        <dbReference type="ARBA" id="ARBA00022679"/>
    </source>
</evidence>
<dbReference type="PANTHER" id="PTHR24346">
    <property type="entry name" value="MAP/MICROTUBULE AFFINITY-REGULATING KINASE"/>
    <property type="match status" value="1"/>
</dbReference>
<dbReference type="GeneID" id="34518194"/>
<dbReference type="PANTHER" id="PTHR24346:SF110">
    <property type="entry name" value="NON-SPECIFIC SERINE_THREONINE PROTEIN KINASE"/>
    <property type="match status" value="1"/>
</dbReference>
<evidence type="ECO:0000256" key="14">
    <source>
        <dbReference type="SAM" id="MobiDB-lite"/>
    </source>
</evidence>
<dbReference type="PROSITE" id="PS50011">
    <property type="entry name" value="PROTEIN_KINASE_DOM"/>
    <property type="match status" value="1"/>
</dbReference>
<keyword evidence="4" id="KW-0723">Serine/threonine-protein kinase</keyword>
<feature type="binding site" evidence="13">
    <location>
        <position position="88"/>
    </location>
    <ligand>
        <name>ATP</name>
        <dbReference type="ChEBI" id="CHEBI:30616"/>
    </ligand>
</feature>
<dbReference type="GO" id="GO:0005940">
    <property type="term" value="C:septin ring"/>
    <property type="evidence" value="ECO:0007669"/>
    <property type="project" value="UniProtKB-ARBA"/>
</dbReference>
<reference evidence="16" key="1">
    <citation type="submission" date="2013-12" db="EMBL/GenBank/DDBJ databases">
        <authorList>
            <person name="Genoscope - CEA"/>
        </authorList>
    </citation>
    <scope>NUCLEOTIDE SEQUENCE</scope>
    <source>
        <strain evidence="16">CBS 1993</strain>
    </source>
</reference>